<comment type="function">
    <text evidence="8">Transfers a GMP moiety from GTP to Mo-molybdopterin (Mo-MPT) cofactor (Moco or molybdenum cofactor) to form Mo-molybdopterin guanine dinucleotide (Mo-MGD) cofactor.</text>
</comment>
<comment type="catalytic activity">
    <reaction evidence="8">
        <text>Mo-molybdopterin + GTP + H(+) = Mo-molybdopterin guanine dinucleotide + diphosphate</text>
        <dbReference type="Rhea" id="RHEA:34243"/>
        <dbReference type="ChEBI" id="CHEBI:15378"/>
        <dbReference type="ChEBI" id="CHEBI:33019"/>
        <dbReference type="ChEBI" id="CHEBI:37565"/>
        <dbReference type="ChEBI" id="CHEBI:71302"/>
        <dbReference type="ChEBI" id="CHEBI:71310"/>
        <dbReference type="EC" id="2.7.7.77"/>
    </reaction>
</comment>
<gene>
    <name evidence="8 11" type="primary">mobA</name>
    <name evidence="11" type="ORF">PZN02_003238</name>
</gene>
<keyword evidence="2 8" id="KW-0808">Transferase</keyword>
<keyword evidence="11" id="KW-0548">Nucleotidyltransferase</keyword>
<evidence type="ECO:0000256" key="1">
    <source>
        <dbReference type="ARBA" id="ARBA00022490"/>
    </source>
</evidence>
<evidence type="ECO:0000259" key="10">
    <source>
        <dbReference type="Pfam" id="PF12804"/>
    </source>
</evidence>
<dbReference type="InterPro" id="IPR029044">
    <property type="entry name" value="Nucleotide-diphossugar_trans"/>
</dbReference>
<evidence type="ECO:0000256" key="6">
    <source>
        <dbReference type="ARBA" id="ARBA00023134"/>
    </source>
</evidence>
<feature type="binding site" evidence="8">
    <location>
        <begin position="18"/>
        <end position="20"/>
    </location>
    <ligand>
        <name>GTP</name>
        <dbReference type="ChEBI" id="CHEBI:37565"/>
    </ligand>
</feature>
<organism evidence="11 12">
    <name type="scientific">Sinorhizobium garamanticum</name>
    <dbReference type="NCBI Taxonomy" id="680247"/>
    <lineage>
        <taxon>Bacteria</taxon>
        <taxon>Pseudomonadati</taxon>
        <taxon>Pseudomonadota</taxon>
        <taxon>Alphaproteobacteria</taxon>
        <taxon>Hyphomicrobiales</taxon>
        <taxon>Rhizobiaceae</taxon>
        <taxon>Sinorhizobium/Ensifer group</taxon>
        <taxon>Sinorhizobium</taxon>
    </lineage>
</organism>
<comment type="similarity">
    <text evidence="8">Belongs to the MobA family.</text>
</comment>
<evidence type="ECO:0000313" key="12">
    <source>
        <dbReference type="Proteomes" id="UP001229355"/>
    </source>
</evidence>
<dbReference type="NCBIfam" id="TIGR02665">
    <property type="entry name" value="molyb_mobA"/>
    <property type="match status" value="1"/>
</dbReference>
<feature type="binding site" evidence="8">
    <location>
        <position position="58"/>
    </location>
    <ligand>
        <name>GTP</name>
        <dbReference type="ChEBI" id="CHEBI:37565"/>
    </ligand>
</feature>
<dbReference type="HAMAP" id="MF_00316">
    <property type="entry name" value="MobA"/>
    <property type="match status" value="1"/>
</dbReference>
<feature type="binding site" evidence="8">
    <location>
        <position position="111"/>
    </location>
    <ligand>
        <name>GTP</name>
        <dbReference type="ChEBI" id="CHEBI:37565"/>
    </ligand>
</feature>
<name>A0ABY8D7P0_9HYPH</name>
<dbReference type="GO" id="GO:0061603">
    <property type="term" value="F:molybdenum cofactor guanylyltransferase activity"/>
    <property type="evidence" value="ECO:0007669"/>
    <property type="project" value="UniProtKB-EC"/>
</dbReference>
<feature type="binding site" evidence="8">
    <location>
        <position position="30"/>
    </location>
    <ligand>
        <name>GTP</name>
        <dbReference type="ChEBI" id="CHEBI:37565"/>
    </ligand>
</feature>
<keyword evidence="7 8" id="KW-0501">Molybdenum cofactor biosynthesis</keyword>
<evidence type="ECO:0000256" key="8">
    <source>
        <dbReference type="HAMAP-Rule" id="MF_00316"/>
    </source>
</evidence>
<comment type="subunit">
    <text evidence="8">Monomer.</text>
</comment>
<evidence type="ECO:0000313" key="11">
    <source>
        <dbReference type="EMBL" id="WEX86901.1"/>
    </source>
</evidence>
<feature type="domain" description="MobA-like NTP transferase" evidence="10">
    <location>
        <begin position="15"/>
        <end position="176"/>
    </location>
</feature>
<dbReference type="CDD" id="cd02503">
    <property type="entry name" value="MobA"/>
    <property type="match status" value="1"/>
</dbReference>
<comment type="domain">
    <text evidence="8">The N-terminal domain determines nucleotide recognition and specific binding, while the C-terminal domain determines the specific binding to the target protein.</text>
</comment>
<accession>A0ABY8D7P0</accession>
<dbReference type="PANTHER" id="PTHR19136">
    <property type="entry name" value="MOLYBDENUM COFACTOR GUANYLYLTRANSFERASE"/>
    <property type="match status" value="1"/>
</dbReference>
<keyword evidence="12" id="KW-1185">Reference proteome</keyword>
<evidence type="ECO:0000256" key="5">
    <source>
        <dbReference type="ARBA" id="ARBA00022842"/>
    </source>
</evidence>
<keyword evidence="6 8" id="KW-0342">GTP-binding</keyword>
<keyword evidence="4 8" id="KW-0547">Nucleotide-binding</keyword>
<comment type="subcellular location">
    <subcellularLocation>
        <location evidence="8">Cytoplasm</location>
    </subcellularLocation>
</comment>
<dbReference type="InterPro" id="IPR025877">
    <property type="entry name" value="MobA-like_NTP_Trfase"/>
</dbReference>
<feature type="region of interest" description="Disordered" evidence="9">
    <location>
        <begin position="1"/>
        <end position="22"/>
    </location>
</feature>
<dbReference type="Gene3D" id="3.90.550.10">
    <property type="entry name" value="Spore Coat Polysaccharide Biosynthesis Protein SpsA, Chain A"/>
    <property type="match status" value="1"/>
</dbReference>
<sequence>MATKAPEAPPKRPPAVILAGGRSSRMGRPKAGLVLHGRTILDHIVERLAPQVGSIALNLNADAGIDLPPGLPVLADTLPGYFGPLAGVLTAMRHAAEVAPHAAHVLTVATDTPFFPDDLVGRLSSVPDLEGKIAAAWSAGEMHPLFALWPVAIADDLEAWIRTDAKLRVRAFIARHPSAAVDFPMIATKAGPLDPFFNINTPEQLREAEAWLQRLKDPKP</sequence>
<evidence type="ECO:0000256" key="7">
    <source>
        <dbReference type="ARBA" id="ARBA00023150"/>
    </source>
</evidence>
<dbReference type="InterPro" id="IPR013482">
    <property type="entry name" value="Molybde_CF_guanTrfase"/>
</dbReference>
<reference evidence="11 12" key="1">
    <citation type="submission" date="2023-03" db="EMBL/GenBank/DDBJ databases">
        <authorList>
            <person name="Kaur S."/>
            <person name="Espinosa-Saiz D."/>
            <person name="Velazquez E."/>
            <person name="Menendez E."/>
            <person name="diCenzo G.C."/>
        </authorList>
    </citation>
    <scope>NUCLEOTIDE SEQUENCE [LARGE SCALE GENOMIC DNA]</scope>
    <source>
        <strain evidence="11 12">LMG 24692</strain>
    </source>
</reference>
<comment type="cofactor">
    <cofactor evidence="8">
        <name>Mg(2+)</name>
        <dbReference type="ChEBI" id="CHEBI:18420"/>
    </cofactor>
</comment>
<feature type="binding site" evidence="8">
    <location>
        <position position="76"/>
    </location>
    <ligand>
        <name>GTP</name>
        <dbReference type="ChEBI" id="CHEBI:37565"/>
    </ligand>
</feature>
<keyword evidence="3 8" id="KW-0479">Metal-binding</keyword>
<protein>
    <recommendedName>
        <fullName evidence="8">Molybdenum cofactor guanylyltransferase</fullName>
        <shortName evidence="8">MoCo guanylyltransferase</shortName>
        <ecNumber evidence="8">2.7.7.77</ecNumber>
    </recommendedName>
    <alternativeName>
        <fullName evidence="8">GTP:molybdopterin guanylyltransferase</fullName>
    </alternativeName>
    <alternativeName>
        <fullName evidence="8">Mo-MPT guanylyltransferase</fullName>
    </alternativeName>
    <alternativeName>
        <fullName evidence="8">Molybdopterin guanylyltransferase</fullName>
    </alternativeName>
    <alternativeName>
        <fullName evidence="8">Molybdopterin-guanine dinucleotide synthase</fullName>
        <shortName evidence="8">MGD synthase</shortName>
    </alternativeName>
</protein>
<evidence type="ECO:0000256" key="9">
    <source>
        <dbReference type="SAM" id="MobiDB-lite"/>
    </source>
</evidence>
<dbReference type="RefSeq" id="WP_280658969.1">
    <property type="nucleotide sequence ID" value="NZ_CP120373.1"/>
</dbReference>
<dbReference type="Pfam" id="PF12804">
    <property type="entry name" value="NTP_transf_3"/>
    <property type="match status" value="1"/>
</dbReference>
<dbReference type="SUPFAM" id="SSF53448">
    <property type="entry name" value="Nucleotide-diphospho-sugar transferases"/>
    <property type="match status" value="1"/>
</dbReference>
<keyword evidence="1 8" id="KW-0963">Cytoplasm</keyword>
<evidence type="ECO:0000256" key="2">
    <source>
        <dbReference type="ARBA" id="ARBA00022679"/>
    </source>
</evidence>
<dbReference type="EMBL" id="CP120373">
    <property type="protein sequence ID" value="WEX86901.1"/>
    <property type="molecule type" value="Genomic_DNA"/>
</dbReference>
<dbReference type="EC" id="2.7.7.77" evidence="8"/>
<keyword evidence="5 8" id="KW-0460">Magnesium</keyword>
<proteinExistence type="inferred from homology"/>
<feature type="binding site" evidence="8">
    <location>
        <position position="111"/>
    </location>
    <ligand>
        <name>Mg(2+)</name>
        <dbReference type="ChEBI" id="CHEBI:18420"/>
    </ligand>
</feature>
<evidence type="ECO:0000256" key="3">
    <source>
        <dbReference type="ARBA" id="ARBA00022723"/>
    </source>
</evidence>
<evidence type="ECO:0000256" key="4">
    <source>
        <dbReference type="ARBA" id="ARBA00022741"/>
    </source>
</evidence>
<dbReference type="Proteomes" id="UP001229355">
    <property type="component" value="Chromosome 1"/>
</dbReference>
<dbReference type="PANTHER" id="PTHR19136:SF81">
    <property type="entry name" value="MOLYBDENUM COFACTOR GUANYLYLTRANSFERASE"/>
    <property type="match status" value="1"/>
</dbReference>